<dbReference type="Proteomes" id="UP000059188">
    <property type="component" value="Unassembled WGS sequence"/>
</dbReference>
<dbReference type="InterPro" id="IPR029030">
    <property type="entry name" value="Caspase-like_dom_sf"/>
</dbReference>
<dbReference type="GO" id="GO:0005737">
    <property type="term" value="C:cytoplasm"/>
    <property type="evidence" value="ECO:0007669"/>
    <property type="project" value="TreeGrafter"/>
</dbReference>
<dbReference type="Pfam" id="PF00656">
    <property type="entry name" value="Peptidase_C14"/>
    <property type="match status" value="1"/>
</dbReference>
<dbReference type="AlphaFoldDB" id="A0A0B7FJB7"/>
<evidence type="ECO:0000256" key="3">
    <source>
        <dbReference type="ARBA" id="ARBA00022807"/>
    </source>
</evidence>
<organism evidence="6 7">
    <name type="scientific">Thanatephorus cucumeris (strain AG1-IB / isolate 7/3/14)</name>
    <name type="common">Lettuce bottom rot fungus</name>
    <name type="synonym">Rhizoctonia solani</name>
    <dbReference type="NCBI Taxonomy" id="1108050"/>
    <lineage>
        <taxon>Eukaryota</taxon>
        <taxon>Fungi</taxon>
        <taxon>Dikarya</taxon>
        <taxon>Basidiomycota</taxon>
        <taxon>Agaricomycotina</taxon>
        <taxon>Agaricomycetes</taxon>
        <taxon>Cantharellales</taxon>
        <taxon>Ceratobasidiaceae</taxon>
        <taxon>Rhizoctonia</taxon>
        <taxon>Rhizoctonia solani AG-1</taxon>
    </lineage>
</organism>
<dbReference type="GO" id="GO:0006508">
    <property type="term" value="P:proteolysis"/>
    <property type="evidence" value="ECO:0007669"/>
    <property type="project" value="InterPro"/>
</dbReference>
<keyword evidence="3" id="KW-0788">Thiol protease</keyword>
<feature type="domain" description="Peptidase C14 caspase" evidence="5">
    <location>
        <begin position="57"/>
        <end position="343"/>
    </location>
</feature>
<dbReference type="OrthoDB" id="3223806at2759"/>
<gene>
    <name evidence="6" type="ORF">RSOLAG1IB_07673</name>
</gene>
<dbReference type="GO" id="GO:0004197">
    <property type="term" value="F:cysteine-type endopeptidase activity"/>
    <property type="evidence" value="ECO:0007669"/>
    <property type="project" value="InterPro"/>
</dbReference>
<evidence type="ECO:0000256" key="4">
    <source>
        <dbReference type="SAM" id="MobiDB-lite"/>
    </source>
</evidence>
<dbReference type="PANTHER" id="PTHR48104">
    <property type="entry name" value="METACASPASE-4"/>
    <property type="match status" value="1"/>
</dbReference>
<accession>A0A0B7FJB7</accession>
<feature type="compositionally biased region" description="Low complexity" evidence="4">
    <location>
        <begin position="1"/>
        <end position="18"/>
    </location>
</feature>
<dbReference type="SUPFAM" id="SSF52129">
    <property type="entry name" value="Caspase-like"/>
    <property type="match status" value="1"/>
</dbReference>
<name>A0A0B7FJB7_THACB</name>
<reference evidence="6 7" key="1">
    <citation type="submission" date="2014-11" db="EMBL/GenBank/DDBJ databases">
        <authorList>
            <person name="Wibberg Daniel"/>
        </authorList>
    </citation>
    <scope>NUCLEOTIDE SEQUENCE [LARGE SCALE GENOMIC DNA]</scope>
    <source>
        <strain evidence="6">Rhizoctonia solani AG1-IB 7/3/14</strain>
    </source>
</reference>
<dbReference type="GO" id="GO:0006915">
    <property type="term" value="P:apoptotic process"/>
    <property type="evidence" value="ECO:0007669"/>
    <property type="project" value="UniProtKB-KW"/>
</dbReference>
<evidence type="ECO:0000256" key="1">
    <source>
        <dbReference type="ARBA" id="ARBA00009005"/>
    </source>
</evidence>
<keyword evidence="2" id="KW-0053">Apoptosis</keyword>
<evidence type="ECO:0000313" key="7">
    <source>
        <dbReference type="Proteomes" id="UP000059188"/>
    </source>
</evidence>
<dbReference type="InterPro" id="IPR011600">
    <property type="entry name" value="Pept_C14_caspase"/>
</dbReference>
<dbReference type="PANTHER" id="PTHR48104:SF30">
    <property type="entry name" value="METACASPASE-1"/>
    <property type="match status" value="1"/>
</dbReference>
<evidence type="ECO:0000259" key="5">
    <source>
        <dbReference type="Pfam" id="PF00656"/>
    </source>
</evidence>
<feature type="region of interest" description="Disordered" evidence="4">
    <location>
        <begin position="1"/>
        <end position="26"/>
    </location>
</feature>
<proteinExistence type="inferred from homology"/>
<protein>
    <recommendedName>
        <fullName evidence="5">Peptidase C14 caspase domain-containing protein</fullName>
    </recommendedName>
</protein>
<evidence type="ECO:0000313" key="6">
    <source>
        <dbReference type="EMBL" id="CEL56257.1"/>
    </source>
</evidence>
<keyword evidence="7" id="KW-1185">Reference proteome</keyword>
<dbReference type="InterPro" id="IPR050452">
    <property type="entry name" value="Metacaspase"/>
</dbReference>
<comment type="similarity">
    <text evidence="1">Belongs to the peptidase C14B family.</text>
</comment>
<keyword evidence="3" id="KW-0378">Hydrolase</keyword>
<keyword evidence="3" id="KW-0645">Protease</keyword>
<dbReference type="Gene3D" id="3.40.50.12660">
    <property type="match status" value="1"/>
</dbReference>
<sequence>MSRPSIDSSVSPSSPKSPGFLKSGAGNTSSPINVQLPYGSVSTGSQLFTQASNCTGRKKALCIGINYRGQDDELQGCVNDAGRITEFLIRQFGFKKENIIKLTDDAIGSDRLPTKANIVSAMRWLVEDAKADDSLFFHFSGHGGQTEDLSGDEIDGYDEIIYPLDFEQSGHIDDDVIHDLIVRPLPRGCRLTALFDCSHSGTTLDLPYVYTSRGKVKEPSHWVDLGQGLKDAGRSTIRGDMKGTMKGFGSMFKSETRFQKRVARYAKETRASPADVIAWAGCKDSERSDDIVEDGETIGAMSHAFVEVLRKQPQQSYQELLNNIRDVLQEKYNQKPQLTSSHPIDASALFII</sequence>
<evidence type="ECO:0000256" key="2">
    <source>
        <dbReference type="ARBA" id="ARBA00022703"/>
    </source>
</evidence>
<dbReference type="EMBL" id="LN679120">
    <property type="protein sequence ID" value="CEL56257.1"/>
    <property type="molecule type" value="Genomic_DNA"/>
</dbReference>